<comment type="caution">
    <text evidence="2">The sequence shown here is derived from an EMBL/GenBank/DDBJ whole genome shotgun (WGS) entry which is preliminary data.</text>
</comment>
<accession>A0AAV0FJY5</accession>
<organism evidence="2 3">
    <name type="scientific">Cuscuta epithymum</name>
    <dbReference type="NCBI Taxonomy" id="186058"/>
    <lineage>
        <taxon>Eukaryota</taxon>
        <taxon>Viridiplantae</taxon>
        <taxon>Streptophyta</taxon>
        <taxon>Embryophyta</taxon>
        <taxon>Tracheophyta</taxon>
        <taxon>Spermatophyta</taxon>
        <taxon>Magnoliopsida</taxon>
        <taxon>eudicotyledons</taxon>
        <taxon>Gunneridae</taxon>
        <taxon>Pentapetalae</taxon>
        <taxon>asterids</taxon>
        <taxon>lamiids</taxon>
        <taxon>Solanales</taxon>
        <taxon>Convolvulaceae</taxon>
        <taxon>Cuscuteae</taxon>
        <taxon>Cuscuta</taxon>
        <taxon>Cuscuta subgen. Cuscuta</taxon>
    </lineage>
</organism>
<dbReference type="PANTHER" id="PTHR36360:SF1">
    <property type="entry name" value="ACTIN T1-LIKE PROTEIN"/>
    <property type="match status" value="1"/>
</dbReference>
<dbReference type="Proteomes" id="UP001152523">
    <property type="component" value="Unassembled WGS sequence"/>
</dbReference>
<gene>
    <name evidence="2" type="ORF">CEPIT_LOCUS34651</name>
</gene>
<evidence type="ECO:0000313" key="2">
    <source>
        <dbReference type="EMBL" id="CAH9135617.1"/>
    </source>
</evidence>
<keyword evidence="3" id="KW-1185">Reference proteome</keyword>
<name>A0AAV0FJY5_9ASTE</name>
<protein>
    <submittedName>
        <fullName evidence="2">Uncharacterized protein</fullName>
    </submittedName>
</protein>
<sequence length="194" mass="21429">MEKYFGNAYRGDPGVPHSDPSTFWSKWIGAAGFSAVTWFNPYMWQLTNEYNRPQSPGRISPAINSGVNSGRGWCAFGSDINLPSSSPQHPDLPPRKSSLPPHPRAATCRCSWTRNQWRSQKNGSGGSKINYVQNENVGMIKQCFLSSTTGSKHGRRTSHISLSGIKCPEKLETHTTSTGLSIFHRVLGFGDMLI</sequence>
<evidence type="ECO:0000313" key="3">
    <source>
        <dbReference type="Proteomes" id="UP001152523"/>
    </source>
</evidence>
<evidence type="ECO:0000256" key="1">
    <source>
        <dbReference type="SAM" id="MobiDB-lite"/>
    </source>
</evidence>
<dbReference type="EMBL" id="CAMAPF010000990">
    <property type="protein sequence ID" value="CAH9135617.1"/>
    <property type="molecule type" value="Genomic_DNA"/>
</dbReference>
<feature type="region of interest" description="Disordered" evidence="1">
    <location>
        <begin position="84"/>
        <end position="105"/>
    </location>
</feature>
<reference evidence="2" key="1">
    <citation type="submission" date="2022-07" db="EMBL/GenBank/DDBJ databases">
        <authorList>
            <person name="Macas J."/>
            <person name="Novak P."/>
            <person name="Neumann P."/>
        </authorList>
    </citation>
    <scope>NUCLEOTIDE SEQUENCE</scope>
</reference>
<dbReference type="AlphaFoldDB" id="A0AAV0FJY5"/>
<dbReference type="PANTHER" id="PTHR36360">
    <property type="entry name" value="ACTIN T1-LIKE PROTEIN"/>
    <property type="match status" value="1"/>
</dbReference>
<proteinExistence type="predicted"/>